<organism evidence="2">
    <name type="scientific">Mytilinidion resinicola</name>
    <dbReference type="NCBI Taxonomy" id="574789"/>
    <lineage>
        <taxon>Eukaryota</taxon>
        <taxon>Fungi</taxon>
        <taxon>Dikarya</taxon>
        <taxon>Ascomycota</taxon>
        <taxon>Pezizomycotina</taxon>
        <taxon>Dothideomycetes</taxon>
        <taxon>Pleosporomycetidae</taxon>
        <taxon>Mytilinidiales</taxon>
        <taxon>Mytilinidiaceae</taxon>
        <taxon>Mytilinidion</taxon>
    </lineage>
</organism>
<evidence type="ECO:0000313" key="2">
    <source>
        <dbReference type="EMBL" id="KAF2817714.1"/>
    </source>
</evidence>
<dbReference type="SMART" id="SM00950">
    <property type="entry name" value="Piwi"/>
    <property type="match status" value="1"/>
</dbReference>
<dbReference type="SUPFAM" id="SSF53098">
    <property type="entry name" value="Ribonuclease H-like"/>
    <property type="match status" value="1"/>
</dbReference>
<evidence type="ECO:0000313" key="3">
    <source>
        <dbReference type="Proteomes" id="UP000504636"/>
    </source>
</evidence>
<dbReference type="SUPFAM" id="SSF101690">
    <property type="entry name" value="PAZ domain"/>
    <property type="match status" value="1"/>
</dbReference>
<accession>A0A6A6ZBN1</accession>
<dbReference type="InterPro" id="IPR036397">
    <property type="entry name" value="RNaseH_sf"/>
</dbReference>
<dbReference type="InterPro" id="IPR003165">
    <property type="entry name" value="Piwi"/>
</dbReference>
<dbReference type="PANTHER" id="PTHR22891">
    <property type="entry name" value="EUKARYOTIC TRANSLATION INITIATION FACTOR 2C"/>
    <property type="match status" value="1"/>
</dbReference>
<dbReference type="InterPro" id="IPR036085">
    <property type="entry name" value="PAZ_dom_sf"/>
</dbReference>
<reference evidence="4" key="3">
    <citation type="submission" date="2025-04" db="UniProtKB">
        <authorList>
            <consortium name="RefSeq"/>
        </authorList>
    </citation>
    <scope>IDENTIFICATION</scope>
    <source>
        <strain evidence="4">CBS 304.34</strain>
    </source>
</reference>
<dbReference type="InterPro" id="IPR012337">
    <property type="entry name" value="RNaseH-like_sf"/>
</dbReference>
<name>A0A6A6ZBN1_9PEZI</name>
<dbReference type="Pfam" id="PF02171">
    <property type="entry name" value="Piwi"/>
    <property type="match status" value="1"/>
</dbReference>
<reference evidence="4" key="2">
    <citation type="submission" date="2020-04" db="EMBL/GenBank/DDBJ databases">
        <authorList>
            <consortium name="NCBI Genome Project"/>
        </authorList>
    </citation>
    <scope>NUCLEOTIDE SEQUENCE</scope>
    <source>
        <strain evidence="4">CBS 304.34</strain>
    </source>
</reference>
<keyword evidence="3" id="KW-1185">Reference proteome</keyword>
<dbReference type="OrthoDB" id="10252740at2759"/>
<evidence type="ECO:0000259" key="1">
    <source>
        <dbReference type="PROSITE" id="PS50822"/>
    </source>
</evidence>
<dbReference type="Gene3D" id="3.40.50.2300">
    <property type="match status" value="1"/>
</dbReference>
<dbReference type="GO" id="GO:0003676">
    <property type="term" value="F:nucleic acid binding"/>
    <property type="evidence" value="ECO:0007669"/>
    <property type="project" value="InterPro"/>
</dbReference>
<sequence>MRLESEKGAVWVPASCLEILPMQPVKIPLNSTQTSDMISAALRSPGDNARLIVGEGLKSLGISGGDGRANFVSTILITLSNVTVTDRLQEGIGFNINTSLVEFIARILPSPRLSYDSKIQPTIKDASWHLKQAPLVRGKEIAEWPLFQGKVIAPWLEVIYLRNSNFCEPEKLGKALQQHLTNYGIKITNAFDPEQCVHQIKWAADITLRTAVADGFNKVLQDSMVLVILPNDYKELYSTVKREGDSRGILNVCCLQGKYGTLPLPPMAQKLSNLALKFNLKHGKDTHRIEGGILRKTEDTIVMGADVGHPPIGGADGSPSIAAVVGSLNHHMMNYPGSVRLQAGGQEIIGDLKGMVSERLQAWNSENGKFPTRVLFYRDGVSDSQFKQVKDMEINAIRTAYKEVTGNPASSLELTFVVVGKRHHTRFYAKDHIGSYKDNKSGAVNGNLRPGLVVDQVVTLPGQDNFFLQSHAAVKGTARSKKQPTSYATPSVAQPKVFRTALPRTLRIASANVGDVTCDLGSRIQSLSCPFSRSKLGGTMTLKEVVEYPRAVPKRQKTTLKIFRSLTKMG</sequence>
<dbReference type="GeneID" id="54454413"/>
<proteinExistence type="predicted"/>
<reference evidence="2 4" key="1">
    <citation type="journal article" date="2020" name="Stud. Mycol.">
        <title>101 Dothideomycetes genomes: a test case for predicting lifestyles and emergence of pathogens.</title>
        <authorList>
            <person name="Haridas S."/>
            <person name="Albert R."/>
            <person name="Binder M."/>
            <person name="Bloem J."/>
            <person name="Labutti K."/>
            <person name="Salamov A."/>
            <person name="Andreopoulos B."/>
            <person name="Baker S."/>
            <person name="Barry K."/>
            <person name="Bills G."/>
            <person name="Bluhm B."/>
            <person name="Cannon C."/>
            <person name="Castanera R."/>
            <person name="Culley D."/>
            <person name="Daum C."/>
            <person name="Ezra D."/>
            <person name="Gonzalez J."/>
            <person name="Henrissat B."/>
            <person name="Kuo A."/>
            <person name="Liang C."/>
            <person name="Lipzen A."/>
            <person name="Lutzoni F."/>
            <person name="Magnuson J."/>
            <person name="Mondo S."/>
            <person name="Nolan M."/>
            <person name="Ohm R."/>
            <person name="Pangilinan J."/>
            <person name="Park H.-J."/>
            <person name="Ramirez L."/>
            <person name="Alfaro M."/>
            <person name="Sun H."/>
            <person name="Tritt A."/>
            <person name="Yoshinaga Y."/>
            <person name="Zwiers L.-H."/>
            <person name="Turgeon B."/>
            <person name="Goodwin S."/>
            <person name="Spatafora J."/>
            <person name="Crous P."/>
            <person name="Grigoriev I."/>
        </authorList>
    </citation>
    <scope>NUCLEOTIDE SEQUENCE</scope>
    <source>
        <strain evidence="2 4">CBS 304.34</strain>
    </source>
</reference>
<dbReference type="AlphaFoldDB" id="A0A6A6ZBN1"/>
<feature type="domain" description="Piwi" evidence="1">
    <location>
        <begin position="224"/>
        <end position="561"/>
    </location>
</feature>
<dbReference type="Gene3D" id="3.30.420.10">
    <property type="entry name" value="Ribonuclease H-like superfamily/Ribonuclease H"/>
    <property type="match status" value="1"/>
</dbReference>
<dbReference type="Proteomes" id="UP000504636">
    <property type="component" value="Unplaced"/>
</dbReference>
<dbReference type="EMBL" id="MU003692">
    <property type="protein sequence ID" value="KAF2817714.1"/>
    <property type="molecule type" value="Genomic_DNA"/>
</dbReference>
<dbReference type="PROSITE" id="PS50822">
    <property type="entry name" value="PIWI"/>
    <property type="match status" value="1"/>
</dbReference>
<protein>
    <submittedName>
        <fullName evidence="2 4">Piwi-domain-containing protein</fullName>
    </submittedName>
</protein>
<gene>
    <name evidence="2 4" type="ORF">BDZ99DRAFT_23218</name>
</gene>
<dbReference type="RefSeq" id="XP_033584678.1">
    <property type="nucleotide sequence ID" value="XM_033713520.1"/>
</dbReference>
<evidence type="ECO:0000313" key="4">
    <source>
        <dbReference type="RefSeq" id="XP_033584678.1"/>
    </source>
</evidence>